<comment type="caution">
    <text evidence="5">The sequence shown here is derived from an EMBL/GenBank/DDBJ whole genome shotgun (WGS) entry which is preliminary data.</text>
</comment>
<dbReference type="InterPro" id="IPR050204">
    <property type="entry name" value="AraC_XylS_family_regulators"/>
</dbReference>
<protein>
    <submittedName>
        <fullName evidence="5">AraC family transcriptional regulator</fullName>
    </submittedName>
</protein>
<name>A0ABV4ZP44_9ACTN</name>
<dbReference type="SUPFAM" id="SSF46689">
    <property type="entry name" value="Homeodomain-like"/>
    <property type="match status" value="2"/>
</dbReference>
<evidence type="ECO:0000256" key="1">
    <source>
        <dbReference type="ARBA" id="ARBA00023015"/>
    </source>
</evidence>
<keyword evidence="6" id="KW-1185">Reference proteome</keyword>
<sequence length="332" mass="36891">MLPSTVLDCDHLEPGERFEYWRHALATVIAPMELTSDRTADFEGWMRLIALEDIHVFPVTMRAAAARRTARLIRQSDPELLHLALLAPGANPLAVSQNTARDVTGPGELYLVDTSRPFTVRATSPGLPLSGHCVEIPKSRLSLPPRTPVGRILGRSLCGTRGFGGLLAHLLGHLGAQYHTYRPSDAPRLATALTDLVTGLITQNLDAGPPPDPAVAERTRFLAIKEFIERHLADSALTPAVVAAHHHISTRHLHRLFQQHGTTPAAYIRRRRLEQAHHDLSTAGRVRTPIQVVAHRWGFTSHAHFTRVYTRQFGVSPTRTRRRVLDQQRPES</sequence>
<dbReference type="InterPro" id="IPR009057">
    <property type="entry name" value="Homeodomain-like_sf"/>
</dbReference>
<proteinExistence type="predicted"/>
<dbReference type="InterPro" id="IPR018060">
    <property type="entry name" value="HTH_AraC"/>
</dbReference>
<feature type="domain" description="HTH araC/xylS-type" evidence="4">
    <location>
        <begin position="222"/>
        <end position="323"/>
    </location>
</feature>
<dbReference type="Pfam" id="PF12833">
    <property type="entry name" value="HTH_18"/>
    <property type="match status" value="1"/>
</dbReference>
<reference evidence="5 6" key="1">
    <citation type="submission" date="2024-09" db="EMBL/GenBank/DDBJ databases">
        <title>Draft genome sequence of multifaceted antimicrobials producing Streptomyces sp. strain FH1.</title>
        <authorList>
            <person name="Hassan F."/>
            <person name="Ali H."/>
            <person name="Hassan N."/>
            <person name="Nawaz A."/>
        </authorList>
    </citation>
    <scope>NUCLEOTIDE SEQUENCE [LARGE SCALE GENOMIC DNA]</scope>
    <source>
        <strain evidence="5 6">FH1</strain>
    </source>
</reference>
<dbReference type="PROSITE" id="PS01124">
    <property type="entry name" value="HTH_ARAC_FAMILY_2"/>
    <property type="match status" value="1"/>
</dbReference>
<dbReference type="SMART" id="SM00342">
    <property type="entry name" value="HTH_ARAC"/>
    <property type="match status" value="1"/>
</dbReference>
<evidence type="ECO:0000256" key="2">
    <source>
        <dbReference type="ARBA" id="ARBA00023125"/>
    </source>
</evidence>
<dbReference type="InterPro" id="IPR018062">
    <property type="entry name" value="HTH_AraC-typ_CS"/>
</dbReference>
<dbReference type="RefSeq" id="WP_375063822.1">
    <property type="nucleotide sequence ID" value="NZ_JBHGBT010000014.1"/>
</dbReference>
<keyword evidence="3" id="KW-0804">Transcription</keyword>
<dbReference type="PANTHER" id="PTHR46796">
    <property type="entry name" value="HTH-TYPE TRANSCRIPTIONAL ACTIVATOR RHAS-RELATED"/>
    <property type="match status" value="1"/>
</dbReference>
<evidence type="ECO:0000313" key="5">
    <source>
        <dbReference type="EMBL" id="MFB4195900.1"/>
    </source>
</evidence>
<dbReference type="EMBL" id="JBHGBT010000014">
    <property type="protein sequence ID" value="MFB4195900.1"/>
    <property type="molecule type" value="Genomic_DNA"/>
</dbReference>
<evidence type="ECO:0000256" key="3">
    <source>
        <dbReference type="ARBA" id="ARBA00023163"/>
    </source>
</evidence>
<keyword evidence="2" id="KW-0238">DNA-binding</keyword>
<dbReference type="PROSITE" id="PS00041">
    <property type="entry name" value="HTH_ARAC_FAMILY_1"/>
    <property type="match status" value="1"/>
</dbReference>
<gene>
    <name evidence="5" type="ORF">ACE11A_16265</name>
</gene>
<dbReference type="Gene3D" id="1.10.10.60">
    <property type="entry name" value="Homeodomain-like"/>
    <property type="match status" value="1"/>
</dbReference>
<organism evidence="5 6">
    <name type="scientific">Streptomyces carpaticus</name>
    <dbReference type="NCBI Taxonomy" id="285558"/>
    <lineage>
        <taxon>Bacteria</taxon>
        <taxon>Bacillati</taxon>
        <taxon>Actinomycetota</taxon>
        <taxon>Actinomycetes</taxon>
        <taxon>Kitasatosporales</taxon>
        <taxon>Streptomycetaceae</taxon>
        <taxon>Streptomyces</taxon>
    </lineage>
</organism>
<evidence type="ECO:0000313" key="6">
    <source>
        <dbReference type="Proteomes" id="UP001577267"/>
    </source>
</evidence>
<dbReference type="PANTHER" id="PTHR46796:SF6">
    <property type="entry name" value="ARAC SUBFAMILY"/>
    <property type="match status" value="1"/>
</dbReference>
<keyword evidence="1" id="KW-0805">Transcription regulation</keyword>
<evidence type="ECO:0000259" key="4">
    <source>
        <dbReference type="PROSITE" id="PS01124"/>
    </source>
</evidence>
<dbReference type="Proteomes" id="UP001577267">
    <property type="component" value="Unassembled WGS sequence"/>
</dbReference>
<accession>A0ABV4ZP44</accession>
<dbReference type="Pfam" id="PF14525">
    <property type="entry name" value="AraC_binding_2"/>
    <property type="match status" value="1"/>
</dbReference>
<dbReference type="InterPro" id="IPR035418">
    <property type="entry name" value="AraC-bd_2"/>
</dbReference>